<dbReference type="InterPro" id="IPR036291">
    <property type="entry name" value="NAD(P)-bd_dom_sf"/>
</dbReference>
<dbReference type="SUPFAM" id="SSF48179">
    <property type="entry name" value="6-phosphogluconate dehydrogenase C-terminal domain-like"/>
    <property type="match status" value="1"/>
</dbReference>
<dbReference type="InterPro" id="IPR006180">
    <property type="entry name" value="3-OHacyl-CoA_DH_CS"/>
</dbReference>
<dbReference type="SUPFAM" id="SSF51735">
    <property type="entry name" value="NAD(P)-binding Rossmann-fold domains"/>
    <property type="match status" value="1"/>
</dbReference>
<gene>
    <name evidence="6" type="ORF">SAMN05444008_110118</name>
</gene>
<protein>
    <submittedName>
        <fullName evidence="6">3-hydroxybutyryl-CoA dehydrogenase</fullName>
    </submittedName>
</protein>
<dbReference type="AlphaFoldDB" id="A0A1M5D879"/>
<evidence type="ECO:0000256" key="1">
    <source>
        <dbReference type="ARBA" id="ARBA00023002"/>
    </source>
</evidence>
<dbReference type="Gene3D" id="1.10.1040.50">
    <property type="match status" value="1"/>
</dbReference>
<dbReference type="PANTHER" id="PTHR48075">
    <property type="entry name" value="3-HYDROXYACYL-COA DEHYDROGENASE FAMILY PROTEIN"/>
    <property type="match status" value="1"/>
</dbReference>
<sequence length="280" mass="30504">MNIHTIAVCGAGTMGRGIAQVCAAAGFTTLVYDPNEPVLEIARQELEALIAKGVAKGKLTEQAGKDMWEKLRFTSDINLCKAHLVIEAIVEQPEAKQQLFTQLAAINEPDTLLASNTSSLSITRLAATLPHPERFAGLHFFNPAALMPLVEVVQGAATAAATIETLLQLVRHLGKTPVRCADAPGFIVNRVARPYYIEALRLAEAGTDLAQIDRILEDKGFRMGPFRLMDLIGNDVNYAVSCSVYAQLGQPERLKPSYLQEVKVKEGELGKKTGKGFYEW</sequence>
<evidence type="ECO:0000256" key="3">
    <source>
        <dbReference type="PIRSR" id="PIRSR000105-2"/>
    </source>
</evidence>
<dbReference type="GO" id="GO:0006635">
    <property type="term" value="P:fatty acid beta-oxidation"/>
    <property type="evidence" value="ECO:0007669"/>
    <property type="project" value="TreeGrafter"/>
</dbReference>
<evidence type="ECO:0000313" key="7">
    <source>
        <dbReference type="Proteomes" id="UP000184368"/>
    </source>
</evidence>
<feature type="binding site" evidence="3">
    <location>
        <position position="272"/>
    </location>
    <ligand>
        <name>NAD(+)</name>
        <dbReference type="ChEBI" id="CHEBI:57540"/>
    </ligand>
</feature>
<dbReference type="GO" id="GO:0008691">
    <property type="term" value="F:3-hydroxybutyryl-CoA dehydrogenase activity"/>
    <property type="evidence" value="ECO:0007669"/>
    <property type="project" value="TreeGrafter"/>
</dbReference>
<evidence type="ECO:0000256" key="2">
    <source>
        <dbReference type="PIRSR" id="PIRSR000105-1"/>
    </source>
</evidence>
<dbReference type="RefSeq" id="WP_073044456.1">
    <property type="nucleotide sequence ID" value="NZ_FQUO01000010.1"/>
</dbReference>
<dbReference type="EMBL" id="FQUO01000010">
    <property type="protein sequence ID" value="SHF63233.1"/>
    <property type="molecule type" value="Genomic_DNA"/>
</dbReference>
<dbReference type="OrthoDB" id="9771883at2"/>
<dbReference type="FunFam" id="3.40.50.720:FF:000009">
    <property type="entry name" value="Fatty oxidation complex, alpha subunit"/>
    <property type="match status" value="1"/>
</dbReference>
<feature type="binding site" evidence="3">
    <location>
        <position position="142"/>
    </location>
    <ligand>
        <name>NAD(+)</name>
        <dbReference type="ChEBI" id="CHEBI:57540"/>
    </ligand>
</feature>
<reference evidence="6 7" key="1">
    <citation type="submission" date="2016-11" db="EMBL/GenBank/DDBJ databases">
        <authorList>
            <person name="Jaros S."/>
            <person name="Januszkiewicz K."/>
            <person name="Wedrychowicz H."/>
        </authorList>
    </citation>
    <scope>NUCLEOTIDE SEQUENCE [LARGE SCALE GENOMIC DNA]</scope>
    <source>
        <strain evidence="6 7">DSM 26897</strain>
    </source>
</reference>
<dbReference type="Pfam" id="PF00725">
    <property type="entry name" value="3HCDH"/>
    <property type="match status" value="1"/>
</dbReference>
<keyword evidence="3" id="KW-0520">NAD</keyword>
<dbReference type="Gene3D" id="3.40.50.720">
    <property type="entry name" value="NAD(P)-binding Rossmann-like Domain"/>
    <property type="match status" value="1"/>
</dbReference>
<evidence type="ECO:0000259" key="4">
    <source>
        <dbReference type="Pfam" id="PF00725"/>
    </source>
</evidence>
<dbReference type="GO" id="GO:0070403">
    <property type="term" value="F:NAD+ binding"/>
    <property type="evidence" value="ECO:0007669"/>
    <property type="project" value="InterPro"/>
</dbReference>
<accession>A0A1M5D879</accession>
<dbReference type="STRING" id="1302690.BUE76_20885"/>
<feature type="binding site" evidence="3">
    <location>
        <position position="96"/>
    </location>
    <ligand>
        <name>NAD(+)</name>
        <dbReference type="ChEBI" id="CHEBI:57540"/>
    </ligand>
</feature>
<feature type="binding site" evidence="3">
    <location>
        <position position="33"/>
    </location>
    <ligand>
        <name>NAD(+)</name>
        <dbReference type="ChEBI" id="CHEBI:57540"/>
    </ligand>
</feature>
<evidence type="ECO:0000313" key="6">
    <source>
        <dbReference type="EMBL" id="SHF63233.1"/>
    </source>
</evidence>
<dbReference type="Proteomes" id="UP000184368">
    <property type="component" value="Unassembled WGS sequence"/>
</dbReference>
<dbReference type="InterPro" id="IPR008927">
    <property type="entry name" value="6-PGluconate_DH-like_C_sf"/>
</dbReference>
<dbReference type="Pfam" id="PF02737">
    <property type="entry name" value="3HCDH_N"/>
    <property type="match status" value="1"/>
</dbReference>
<dbReference type="PANTHER" id="PTHR48075:SF5">
    <property type="entry name" value="3-HYDROXYBUTYRYL-COA DEHYDROGENASE"/>
    <property type="match status" value="1"/>
</dbReference>
<name>A0A1M5D879_9BACT</name>
<proteinExistence type="predicted"/>
<dbReference type="InterPro" id="IPR022694">
    <property type="entry name" value="3-OHacyl-CoA_DH"/>
</dbReference>
<dbReference type="PROSITE" id="PS00067">
    <property type="entry name" value="3HCDH"/>
    <property type="match status" value="1"/>
</dbReference>
<keyword evidence="1" id="KW-0560">Oxidoreductase</keyword>
<feature type="binding site" evidence="3">
    <location>
        <position position="91"/>
    </location>
    <ligand>
        <name>NAD(+)</name>
        <dbReference type="ChEBI" id="CHEBI:57540"/>
    </ligand>
</feature>
<evidence type="ECO:0000259" key="5">
    <source>
        <dbReference type="Pfam" id="PF02737"/>
    </source>
</evidence>
<organism evidence="6 7">
    <name type="scientific">Cnuella takakiae</name>
    <dbReference type="NCBI Taxonomy" id="1302690"/>
    <lineage>
        <taxon>Bacteria</taxon>
        <taxon>Pseudomonadati</taxon>
        <taxon>Bacteroidota</taxon>
        <taxon>Chitinophagia</taxon>
        <taxon>Chitinophagales</taxon>
        <taxon>Chitinophagaceae</taxon>
        <taxon>Cnuella</taxon>
    </lineage>
</organism>
<dbReference type="InterPro" id="IPR006108">
    <property type="entry name" value="3HC_DH_C"/>
</dbReference>
<feature type="domain" description="3-hydroxyacyl-CoA dehydrogenase NAD binding" evidence="5">
    <location>
        <begin position="5"/>
        <end position="182"/>
    </location>
</feature>
<keyword evidence="7" id="KW-1185">Reference proteome</keyword>
<dbReference type="InterPro" id="IPR006176">
    <property type="entry name" value="3-OHacyl-CoA_DH_NAD-bd"/>
</dbReference>
<feature type="binding site" evidence="3">
    <location>
        <position position="118"/>
    </location>
    <ligand>
        <name>NAD(+)</name>
        <dbReference type="ChEBI" id="CHEBI:57540"/>
    </ligand>
</feature>
<feature type="binding site" evidence="3">
    <location>
        <begin position="10"/>
        <end position="15"/>
    </location>
    <ligand>
        <name>NAD(+)</name>
        <dbReference type="ChEBI" id="CHEBI:57540"/>
    </ligand>
</feature>
<feature type="site" description="Important for catalytic activity" evidence="2">
    <location>
        <position position="139"/>
    </location>
</feature>
<feature type="domain" description="3-hydroxyacyl-CoA dehydrogenase C-terminal" evidence="4">
    <location>
        <begin position="185"/>
        <end position="280"/>
    </location>
</feature>
<dbReference type="PIRSF" id="PIRSF000105">
    <property type="entry name" value="HCDH"/>
    <property type="match status" value="1"/>
</dbReference>